<keyword evidence="5" id="KW-1185">Reference proteome</keyword>
<dbReference type="PROSITE" id="PS50082">
    <property type="entry name" value="WD_REPEATS_2"/>
    <property type="match status" value="1"/>
</dbReference>
<reference evidence="4 5" key="1">
    <citation type="journal article" date="2013" name="Genome Biol.">
        <title>The genome sequence of the most widely cultivated cacao type and its use to identify candidate genes regulating pod color.</title>
        <authorList>
            <person name="Motamayor J.C."/>
            <person name="Mockaitis K."/>
            <person name="Schmutz J."/>
            <person name="Haiminen N."/>
            <person name="Iii D.L."/>
            <person name="Cornejo O."/>
            <person name="Findley S.D."/>
            <person name="Zheng P."/>
            <person name="Utro F."/>
            <person name="Royaert S."/>
            <person name="Saski C."/>
            <person name="Jenkins J."/>
            <person name="Podicheti R."/>
            <person name="Zhao M."/>
            <person name="Scheffler B.E."/>
            <person name="Stack J.C."/>
            <person name="Feltus F.A."/>
            <person name="Mustiga G.M."/>
            <person name="Amores F."/>
            <person name="Phillips W."/>
            <person name="Marelli J.P."/>
            <person name="May G.D."/>
            <person name="Shapiro H."/>
            <person name="Ma J."/>
            <person name="Bustamante C.D."/>
            <person name="Schnell R.J."/>
            <person name="Main D."/>
            <person name="Gilbert D."/>
            <person name="Parida L."/>
            <person name="Kuhn D.N."/>
        </authorList>
    </citation>
    <scope>NUCLEOTIDE SEQUENCE [LARGE SCALE GENOMIC DNA]</scope>
    <source>
        <strain evidence="5">cv. Matina 1-6</strain>
    </source>
</reference>
<evidence type="ECO:0000313" key="5">
    <source>
        <dbReference type="Proteomes" id="UP000026915"/>
    </source>
</evidence>
<dbReference type="AlphaFoldDB" id="A0A061GUP6"/>
<dbReference type="eggNOG" id="KOG1334">
    <property type="taxonomic scope" value="Eukaryota"/>
</dbReference>
<dbReference type="EMBL" id="CM001887">
    <property type="protein sequence ID" value="EOY33133.1"/>
    <property type="molecule type" value="Genomic_DNA"/>
</dbReference>
<evidence type="ECO:0000256" key="3">
    <source>
        <dbReference type="PROSITE-ProRule" id="PRU00221"/>
    </source>
</evidence>
<evidence type="ECO:0000313" key="4">
    <source>
        <dbReference type="EMBL" id="EOY33133.1"/>
    </source>
</evidence>
<keyword evidence="2" id="KW-0677">Repeat</keyword>
<evidence type="ECO:0000256" key="1">
    <source>
        <dbReference type="ARBA" id="ARBA00022574"/>
    </source>
</evidence>
<accession>A0A061GUP6</accession>
<dbReference type="PANTHER" id="PTHR15574">
    <property type="entry name" value="WD REPEAT DOMAIN-CONTAINING FAMILY"/>
    <property type="match status" value="1"/>
</dbReference>
<evidence type="ECO:0000256" key="2">
    <source>
        <dbReference type="ARBA" id="ARBA00022737"/>
    </source>
</evidence>
<dbReference type="STRING" id="3641.A0A061GUP6"/>
<dbReference type="SUPFAM" id="SSF50978">
    <property type="entry name" value="WD40 repeat-like"/>
    <property type="match status" value="1"/>
</dbReference>
<dbReference type="Pfam" id="PF00400">
    <property type="entry name" value="WD40"/>
    <property type="match status" value="1"/>
</dbReference>
<dbReference type="PROSITE" id="PS50294">
    <property type="entry name" value="WD_REPEATS_REGION"/>
    <property type="match status" value="1"/>
</dbReference>
<dbReference type="Gene3D" id="2.130.10.10">
    <property type="entry name" value="YVTN repeat-like/Quinoprotein amine dehydrogenase"/>
    <property type="match status" value="1"/>
</dbReference>
<dbReference type="InterPro" id="IPR036322">
    <property type="entry name" value="WD40_repeat_dom_sf"/>
</dbReference>
<dbReference type="InterPro" id="IPR045151">
    <property type="entry name" value="DCAF8"/>
</dbReference>
<dbReference type="SMART" id="SM00320">
    <property type="entry name" value="WD40"/>
    <property type="match status" value="3"/>
</dbReference>
<protein>
    <submittedName>
        <fullName evidence="4">Transducin/WD40 repeat-like superfamily protein, putative</fullName>
    </submittedName>
</protein>
<name>A0A061GUP6_THECC</name>
<dbReference type="OMA" id="IMPFIND"/>
<dbReference type="Gramene" id="EOY33133">
    <property type="protein sequence ID" value="EOY33133"/>
    <property type="gene ID" value="TCM_041115"/>
</dbReference>
<dbReference type="HOGENOM" id="CLU_1589376_0_0_1"/>
<dbReference type="InterPro" id="IPR015943">
    <property type="entry name" value="WD40/YVTN_repeat-like_dom_sf"/>
</dbReference>
<keyword evidence="1 3" id="KW-0853">WD repeat</keyword>
<organism evidence="4 5">
    <name type="scientific">Theobroma cacao</name>
    <name type="common">Cacao</name>
    <name type="synonym">Cocoa</name>
    <dbReference type="NCBI Taxonomy" id="3641"/>
    <lineage>
        <taxon>Eukaryota</taxon>
        <taxon>Viridiplantae</taxon>
        <taxon>Streptophyta</taxon>
        <taxon>Embryophyta</taxon>
        <taxon>Tracheophyta</taxon>
        <taxon>Spermatophyta</taxon>
        <taxon>Magnoliopsida</taxon>
        <taxon>eudicotyledons</taxon>
        <taxon>Gunneridae</taxon>
        <taxon>Pentapetalae</taxon>
        <taxon>rosids</taxon>
        <taxon>malvids</taxon>
        <taxon>Malvales</taxon>
        <taxon>Malvaceae</taxon>
        <taxon>Byttnerioideae</taxon>
        <taxon>Theobroma</taxon>
    </lineage>
</organism>
<feature type="repeat" description="WD" evidence="3">
    <location>
        <begin position="46"/>
        <end position="87"/>
    </location>
</feature>
<dbReference type="PANTHER" id="PTHR15574:SF65">
    <property type="entry name" value="TRANSDUCIN_WD40 REPEAT-LIKE SUPERFAMILY PROTEIN"/>
    <property type="match status" value="1"/>
</dbReference>
<sequence length="168" mass="18706">MLKSFVFSCFQFLAISFTTLTKSWILFLAHFGMLLLVDKINLYGELNGHEECVNTVEFNSTGDLLVSGSDDKHVVLWNWATKSKTLSYASGHLDNIFQARIIPFADEKKIVTSPADGQVRLGEILENGQVRTRKLGEHQGRVHNLAVDPGSPHIFYSSGEDGLVQHVS</sequence>
<proteinExistence type="predicted"/>
<dbReference type="InterPro" id="IPR001680">
    <property type="entry name" value="WD40_rpt"/>
</dbReference>
<gene>
    <name evidence="4" type="ORF">TCM_041115</name>
</gene>
<dbReference type="Proteomes" id="UP000026915">
    <property type="component" value="Chromosome 9"/>
</dbReference>
<dbReference type="InParanoid" id="A0A061GUP6"/>